<dbReference type="KEGG" id="gps:C427_2075"/>
<dbReference type="EMBL" id="CP003837">
    <property type="protein sequence ID" value="AGH44184.1"/>
    <property type="molecule type" value="Genomic_DNA"/>
</dbReference>
<gene>
    <name evidence="1" type="ORF">C427_2075</name>
</gene>
<protein>
    <submittedName>
        <fullName evidence="1">Uncharacterized protein</fullName>
    </submittedName>
</protein>
<organism evidence="1 2">
    <name type="scientific">Paraglaciecola psychrophila 170</name>
    <dbReference type="NCBI Taxonomy" id="1129794"/>
    <lineage>
        <taxon>Bacteria</taxon>
        <taxon>Pseudomonadati</taxon>
        <taxon>Pseudomonadota</taxon>
        <taxon>Gammaproteobacteria</taxon>
        <taxon>Alteromonadales</taxon>
        <taxon>Alteromonadaceae</taxon>
        <taxon>Paraglaciecola</taxon>
    </lineage>
</organism>
<dbReference type="Proteomes" id="UP000011864">
    <property type="component" value="Chromosome"/>
</dbReference>
<evidence type="ECO:0000313" key="2">
    <source>
        <dbReference type="Proteomes" id="UP000011864"/>
    </source>
</evidence>
<sequence length="53" mass="6554">MRYYQQTFADLLNNNLILQRYQIIITQQYVKNRICENVTFYLTLNTANRKFFI</sequence>
<dbReference type="HOGENOM" id="CLU_3064432_0_0_6"/>
<evidence type="ECO:0000313" key="1">
    <source>
        <dbReference type="EMBL" id="AGH44184.1"/>
    </source>
</evidence>
<name>K7AZC7_9ALTE</name>
<reference evidence="1 2" key="1">
    <citation type="journal article" date="2013" name="Genome Announc.">
        <title>Complete Genome Sequence of Glaciecola psychrophila Strain 170T.</title>
        <authorList>
            <person name="Yin J."/>
            <person name="Chen J."/>
            <person name="Liu G."/>
            <person name="Yu Y."/>
            <person name="Song L."/>
            <person name="Wang X."/>
            <person name="Qu X."/>
        </authorList>
    </citation>
    <scope>NUCLEOTIDE SEQUENCE [LARGE SCALE GENOMIC DNA]</scope>
    <source>
        <strain evidence="1 2">170</strain>
    </source>
</reference>
<dbReference type="AlphaFoldDB" id="K7AZC7"/>
<dbReference type="PATRIC" id="fig|1129794.4.peg.2054"/>
<proteinExistence type="predicted"/>
<accession>K7AZC7</accession>
<keyword evidence="2" id="KW-1185">Reference proteome</keyword>